<organism evidence="6 7">
    <name type="scientific">Mytilus edulis</name>
    <name type="common">Blue mussel</name>
    <dbReference type="NCBI Taxonomy" id="6550"/>
    <lineage>
        <taxon>Eukaryota</taxon>
        <taxon>Metazoa</taxon>
        <taxon>Spiralia</taxon>
        <taxon>Lophotrochozoa</taxon>
        <taxon>Mollusca</taxon>
        <taxon>Bivalvia</taxon>
        <taxon>Autobranchia</taxon>
        <taxon>Pteriomorphia</taxon>
        <taxon>Mytilida</taxon>
        <taxon>Mytiloidea</taxon>
        <taxon>Mytilidae</taxon>
        <taxon>Mytilinae</taxon>
        <taxon>Mytilus</taxon>
    </lineage>
</organism>
<dbReference type="AlphaFoldDB" id="A0A8S3U9K5"/>
<evidence type="ECO:0000256" key="2">
    <source>
        <dbReference type="ARBA" id="ARBA00022692"/>
    </source>
</evidence>
<keyword evidence="3 5" id="KW-1133">Transmembrane helix</keyword>
<sequence>MTKNLLGLVTNFTMMPRDTMNNTEVNDDLLNGVFLLQNNTNHTCLQLTPPHSSVQYLVTSLLGTSIFVCTTVLVSSVVLNKDRKFLNWRFIDRVSLYTAACNLFFYLTQAPLLLLPPPSNVTEGPGGAGDSMIFVSTFTILFMEFAFAEILMSIFIAICVLYLIFQNHSIKFGRYDWKLHLLVVGIPLLILAVCETISLTKEKVSDCVVREILEFTVYFFIIWIAFFFITTIYIVTWFHVTRTSTSIRSTLHGQSTVKSNRLALKLSMYVFEFIIQFGGNATVGIWRLFAEPPPIIDNITLIFVVSGGMLNGMIYLLIKKM</sequence>
<evidence type="ECO:0008006" key="8">
    <source>
        <dbReference type="Google" id="ProtNLM"/>
    </source>
</evidence>
<evidence type="ECO:0000256" key="3">
    <source>
        <dbReference type="ARBA" id="ARBA00022989"/>
    </source>
</evidence>
<evidence type="ECO:0000256" key="5">
    <source>
        <dbReference type="SAM" id="Phobius"/>
    </source>
</evidence>
<dbReference type="PANTHER" id="PTHR23112">
    <property type="entry name" value="G PROTEIN-COUPLED RECEPTOR 157-RELATED"/>
    <property type="match status" value="1"/>
</dbReference>
<feature type="transmembrane region" description="Helical" evidence="5">
    <location>
        <begin position="56"/>
        <end position="78"/>
    </location>
</feature>
<feature type="transmembrane region" description="Helical" evidence="5">
    <location>
        <begin position="295"/>
        <end position="318"/>
    </location>
</feature>
<keyword evidence="2 5" id="KW-0812">Transmembrane</keyword>
<keyword evidence="4 5" id="KW-0472">Membrane</keyword>
<feature type="transmembrane region" description="Helical" evidence="5">
    <location>
        <begin position="218"/>
        <end position="240"/>
    </location>
</feature>
<proteinExistence type="predicted"/>
<reference evidence="6" key="1">
    <citation type="submission" date="2021-03" db="EMBL/GenBank/DDBJ databases">
        <authorList>
            <person name="Bekaert M."/>
        </authorList>
    </citation>
    <scope>NUCLEOTIDE SEQUENCE</scope>
</reference>
<evidence type="ECO:0000256" key="1">
    <source>
        <dbReference type="ARBA" id="ARBA00004141"/>
    </source>
</evidence>
<evidence type="ECO:0000256" key="4">
    <source>
        <dbReference type="ARBA" id="ARBA00023136"/>
    </source>
</evidence>
<dbReference type="GO" id="GO:0007189">
    <property type="term" value="P:adenylate cyclase-activating G protein-coupled receptor signaling pathway"/>
    <property type="evidence" value="ECO:0007669"/>
    <property type="project" value="TreeGrafter"/>
</dbReference>
<keyword evidence="7" id="KW-1185">Reference proteome</keyword>
<name>A0A8S3U9K5_MYTED</name>
<dbReference type="GO" id="GO:0004930">
    <property type="term" value="F:G protein-coupled receptor activity"/>
    <property type="evidence" value="ECO:0007669"/>
    <property type="project" value="TreeGrafter"/>
</dbReference>
<comment type="caution">
    <text evidence="6">The sequence shown here is derived from an EMBL/GenBank/DDBJ whole genome shotgun (WGS) entry which is preliminary data.</text>
</comment>
<evidence type="ECO:0000313" key="7">
    <source>
        <dbReference type="Proteomes" id="UP000683360"/>
    </source>
</evidence>
<feature type="transmembrane region" description="Helical" evidence="5">
    <location>
        <begin position="177"/>
        <end position="198"/>
    </location>
</feature>
<feature type="transmembrane region" description="Helical" evidence="5">
    <location>
        <begin position="132"/>
        <end position="165"/>
    </location>
</feature>
<dbReference type="GO" id="GO:0005886">
    <property type="term" value="C:plasma membrane"/>
    <property type="evidence" value="ECO:0007669"/>
    <property type="project" value="TreeGrafter"/>
</dbReference>
<evidence type="ECO:0000313" key="6">
    <source>
        <dbReference type="EMBL" id="CAG2237507.1"/>
    </source>
</evidence>
<protein>
    <recommendedName>
        <fullName evidence="8">G-protein coupled receptors family 2 profile 2 domain-containing protein</fullName>
    </recommendedName>
</protein>
<dbReference type="Proteomes" id="UP000683360">
    <property type="component" value="Unassembled WGS sequence"/>
</dbReference>
<feature type="transmembrane region" description="Helical" evidence="5">
    <location>
        <begin position="90"/>
        <end position="112"/>
    </location>
</feature>
<comment type="subcellular location">
    <subcellularLocation>
        <location evidence="1">Membrane</location>
        <topology evidence="1">Multi-pass membrane protein</topology>
    </subcellularLocation>
</comment>
<feature type="transmembrane region" description="Helical" evidence="5">
    <location>
        <begin position="268"/>
        <end position="289"/>
    </location>
</feature>
<dbReference type="OrthoDB" id="10305930at2759"/>
<accession>A0A8S3U9K5</accession>
<dbReference type="PANTHER" id="PTHR23112:SF0">
    <property type="entry name" value="TRANSMEMBRANE PROTEIN 116"/>
    <property type="match status" value="1"/>
</dbReference>
<gene>
    <name evidence="6" type="ORF">MEDL_49964</name>
</gene>
<dbReference type="EMBL" id="CAJPWZ010002390">
    <property type="protein sequence ID" value="CAG2237507.1"/>
    <property type="molecule type" value="Genomic_DNA"/>
</dbReference>